<gene>
    <name evidence="1" type="ORF">XELAEV_18036777mg</name>
</gene>
<dbReference type="Proteomes" id="UP000694892">
    <property type="component" value="Chromosome 7S"/>
</dbReference>
<organism evidence="1 2">
    <name type="scientific">Xenopus laevis</name>
    <name type="common">African clawed frog</name>
    <dbReference type="NCBI Taxonomy" id="8355"/>
    <lineage>
        <taxon>Eukaryota</taxon>
        <taxon>Metazoa</taxon>
        <taxon>Chordata</taxon>
        <taxon>Craniata</taxon>
        <taxon>Vertebrata</taxon>
        <taxon>Euteleostomi</taxon>
        <taxon>Amphibia</taxon>
        <taxon>Batrachia</taxon>
        <taxon>Anura</taxon>
        <taxon>Pipoidea</taxon>
        <taxon>Pipidae</taxon>
        <taxon>Xenopodinae</taxon>
        <taxon>Xenopus</taxon>
        <taxon>Xenopus</taxon>
    </lineage>
</organism>
<protein>
    <submittedName>
        <fullName evidence="1">Uncharacterized protein</fullName>
    </submittedName>
</protein>
<evidence type="ECO:0000313" key="1">
    <source>
        <dbReference type="EMBL" id="OCT69852.1"/>
    </source>
</evidence>
<sequence length="81" mass="9535">MDRLFGRHLFYFYRHAQTTAREHGFNLLDALGSNYKRSKKQKVDLCWSHSDSKINTFKAIIGHLSLFLLPSKQFSDKWGVM</sequence>
<name>A0A974CBE5_XENLA</name>
<dbReference type="EMBL" id="CM004479">
    <property type="protein sequence ID" value="OCT69852.1"/>
    <property type="molecule type" value="Genomic_DNA"/>
</dbReference>
<dbReference type="AlphaFoldDB" id="A0A974CBE5"/>
<proteinExistence type="predicted"/>
<reference evidence="2" key="1">
    <citation type="journal article" date="2016" name="Nature">
        <title>Genome evolution in the allotetraploid frog Xenopus laevis.</title>
        <authorList>
            <person name="Session A.M."/>
            <person name="Uno Y."/>
            <person name="Kwon T."/>
            <person name="Chapman J.A."/>
            <person name="Toyoda A."/>
            <person name="Takahashi S."/>
            <person name="Fukui A."/>
            <person name="Hikosaka A."/>
            <person name="Suzuki A."/>
            <person name="Kondo M."/>
            <person name="van Heeringen S.J."/>
            <person name="Quigley I."/>
            <person name="Heinz S."/>
            <person name="Ogino H."/>
            <person name="Ochi H."/>
            <person name="Hellsten U."/>
            <person name="Lyons J.B."/>
            <person name="Simakov O."/>
            <person name="Putnam N."/>
            <person name="Stites J."/>
            <person name="Kuroki Y."/>
            <person name="Tanaka T."/>
            <person name="Michiue T."/>
            <person name="Watanabe M."/>
            <person name="Bogdanovic O."/>
            <person name="Lister R."/>
            <person name="Georgiou G."/>
            <person name="Paranjpe S.S."/>
            <person name="van Kruijsbergen I."/>
            <person name="Shu S."/>
            <person name="Carlson J."/>
            <person name="Kinoshita T."/>
            <person name="Ohta Y."/>
            <person name="Mawaribuchi S."/>
            <person name="Jenkins J."/>
            <person name="Grimwood J."/>
            <person name="Schmutz J."/>
            <person name="Mitros T."/>
            <person name="Mozaffari S.V."/>
            <person name="Suzuki Y."/>
            <person name="Haramoto Y."/>
            <person name="Yamamoto T.S."/>
            <person name="Takagi C."/>
            <person name="Heald R."/>
            <person name="Miller K."/>
            <person name="Haudenschild C."/>
            <person name="Kitzman J."/>
            <person name="Nakayama T."/>
            <person name="Izutsu Y."/>
            <person name="Robert J."/>
            <person name="Fortriede J."/>
            <person name="Burns K."/>
            <person name="Lotay V."/>
            <person name="Karimi K."/>
            <person name="Yasuoka Y."/>
            <person name="Dichmann D.S."/>
            <person name="Flajnik M.F."/>
            <person name="Houston D.W."/>
            <person name="Shendure J."/>
            <person name="DuPasquier L."/>
            <person name="Vize P.D."/>
            <person name="Zorn A.M."/>
            <person name="Ito M."/>
            <person name="Marcotte E.M."/>
            <person name="Wallingford J.B."/>
            <person name="Ito Y."/>
            <person name="Asashima M."/>
            <person name="Ueno N."/>
            <person name="Matsuda Y."/>
            <person name="Veenstra G.J."/>
            <person name="Fujiyama A."/>
            <person name="Harland R.M."/>
            <person name="Taira M."/>
            <person name="Rokhsar D.S."/>
        </authorList>
    </citation>
    <scope>NUCLEOTIDE SEQUENCE [LARGE SCALE GENOMIC DNA]</scope>
    <source>
        <strain evidence="2">J</strain>
    </source>
</reference>
<evidence type="ECO:0000313" key="2">
    <source>
        <dbReference type="Proteomes" id="UP000694892"/>
    </source>
</evidence>
<accession>A0A974CBE5</accession>